<keyword evidence="3 6" id="KW-0804">Transcription</keyword>
<dbReference type="GO" id="GO:0043565">
    <property type="term" value="F:sequence-specific DNA binding"/>
    <property type="evidence" value="ECO:0007669"/>
    <property type="project" value="InterPro"/>
</dbReference>
<comment type="caution">
    <text evidence="9">The sequence shown here is derived from an EMBL/GenBank/DDBJ whole genome shotgun (WGS) entry which is preliminary data.</text>
</comment>
<evidence type="ECO:0000256" key="2">
    <source>
        <dbReference type="ARBA" id="ARBA00023015"/>
    </source>
</evidence>
<dbReference type="PANTHER" id="PTHR24326">
    <property type="entry name" value="HOMEOBOX-LEUCINE ZIPPER PROTEIN"/>
    <property type="match status" value="1"/>
</dbReference>
<comment type="function">
    <text evidence="6">Transcription factor.</text>
</comment>
<keyword evidence="4 5" id="KW-0238">DNA-binding</keyword>
<keyword evidence="7" id="KW-0175">Coiled coil</keyword>
<dbReference type="InterPro" id="IPR045224">
    <property type="entry name" value="HDZip_class_I_plant"/>
</dbReference>
<evidence type="ECO:0000259" key="8">
    <source>
        <dbReference type="PROSITE" id="PS50071"/>
    </source>
</evidence>
<dbReference type="PANTHER" id="PTHR24326:SF547">
    <property type="entry name" value="HOMEOBOX-LEUCINE ZIPPER PROTEIN ATHB-6"/>
    <property type="match status" value="1"/>
</dbReference>
<dbReference type="PROSITE" id="PS50071">
    <property type="entry name" value="HOMEOBOX_2"/>
    <property type="match status" value="1"/>
</dbReference>
<name>A0A8J5GIF5_ZINOF</name>
<gene>
    <name evidence="9" type="ORF">ZIOFF_041211</name>
</gene>
<evidence type="ECO:0000256" key="3">
    <source>
        <dbReference type="ARBA" id="ARBA00023163"/>
    </source>
</evidence>
<dbReference type="GO" id="GO:0005634">
    <property type="term" value="C:nucleus"/>
    <property type="evidence" value="ECO:0007669"/>
    <property type="project" value="UniProtKB-SubCell"/>
</dbReference>
<evidence type="ECO:0000313" key="9">
    <source>
        <dbReference type="EMBL" id="KAG6501332.1"/>
    </source>
</evidence>
<dbReference type="GO" id="GO:0045893">
    <property type="term" value="P:positive regulation of DNA-templated transcription"/>
    <property type="evidence" value="ECO:0007669"/>
    <property type="project" value="TreeGrafter"/>
</dbReference>
<evidence type="ECO:0000256" key="5">
    <source>
        <dbReference type="RuleBase" id="RU000682"/>
    </source>
</evidence>
<keyword evidence="4 5" id="KW-0539">Nucleus</keyword>
<dbReference type="Pfam" id="PF02183">
    <property type="entry name" value="HALZ"/>
    <property type="match status" value="1"/>
</dbReference>
<evidence type="ECO:0000256" key="1">
    <source>
        <dbReference type="ARBA" id="ARBA00004123"/>
    </source>
</evidence>
<evidence type="ECO:0000256" key="6">
    <source>
        <dbReference type="RuleBase" id="RU369038"/>
    </source>
</evidence>
<reference evidence="9 10" key="1">
    <citation type="submission" date="2020-08" db="EMBL/GenBank/DDBJ databases">
        <title>Plant Genome Project.</title>
        <authorList>
            <person name="Zhang R.-G."/>
        </authorList>
    </citation>
    <scope>NUCLEOTIDE SEQUENCE [LARGE SCALE GENOMIC DNA]</scope>
    <source>
        <tissue evidence="9">Rhizome</tissue>
    </source>
</reference>
<protein>
    <recommendedName>
        <fullName evidence="6">Homeobox-leucine zipper protein</fullName>
    </recommendedName>
    <alternativeName>
        <fullName evidence="6">HD-ZIP protein</fullName>
    </alternativeName>
    <alternativeName>
        <fullName evidence="6">Homeodomain transcription factor</fullName>
    </alternativeName>
</protein>
<feature type="coiled-coil region" evidence="7">
    <location>
        <begin position="99"/>
        <end position="133"/>
    </location>
</feature>
<dbReference type="AlphaFoldDB" id="A0A8J5GIF5"/>
<comment type="similarity">
    <text evidence="6">Belongs to the HD-ZIP homeobox family. Class I subfamily.</text>
</comment>
<dbReference type="OrthoDB" id="6159439at2759"/>
<evidence type="ECO:0000256" key="7">
    <source>
        <dbReference type="SAM" id="Coils"/>
    </source>
</evidence>
<dbReference type="EMBL" id="JACMSC010000011">
    <property type="protein sequence ID" value="KAG6501332.1"/>
    <property type="molecule type" value="Genomic_DNA"/>
</dbReference>
<organism evidence="9 10">
    <name type="scientific">Zingiber officinale</name>
    <name type="common">Ginger</name>
    <name type="synonym">Amomum zingiber</name>
    <dbReference type="NCBI Taxonomy" id="94328"/>
    <lineage>
        <taxon>Eukaryota</taxon>
        <taxon>Viridiplantae</taxon>
        <taxon>Streptophyta</taxon>
        <taxon>Embryophyta</taxon>
        <taxon>Tracheophyta</taxon>
        <taxon>Spermatophyta</taxon>
        <taxon>Magnoliopsida</taxon>
        <taxon>Liliopsida</taxon>
        <taxon>Zingiberales</taxon>
        <taxon>Zingiberaceae</taxon>
        <taxon>Zingiber</taxon>
    </lineage>
</organism>
<dbReference type="Proteomes" id="UP000734854">
    <property type="component" value="Unassembled WGS sequence"/>
</dbReference>
<dbReference type="InterPro" id="IPR001356">
    <property type="entry name" value="HD"/>
</dbReference>
<proteinExistence type="inferred from homology"/>
<evidence type="ECO:0000313" key="10">
    <source>
        <dbReference type="Proteomes" id="UP000734854"/>
    </source>
</evidence>
<keyword evidence="4 5" id="KW-0371">Homeobox</keyword>
<dbReference type="CDD" id="cd00086">
    <property type="entry name" value="homeodomain"/>
    <property type="match status" value="1"/>
</dbReference>
<sequence>MQKLSSSYSFNVEEKGKNRAMKLDYCKTEEEAEELGEKKRRLRVEQVEALEKKLVAEEKLDPEKKQRLAQNLGQQPRQMAVCFQNCRKRSKMKQRKRDFEALKARHDALKLDCDAKRRQNQALISLIRELESKLAESTGCEMETTGRLLPNYNYTDGASDTDSSTSSTLLNGEANYGDQYCLLPEQRTPNFSWRYSDMDDTD</sequence>
<feature type="DNA-binding region" description="Homeobox" evidence="4">
    <location>
        <begin position="35"/>
        <end position="94"/>
    </location>
</feature>
<dbReference type="InterPro" id="IPR003106">
    <property type="entry name" value="Leu_zip_homeo"/>
</dbReference>
<keyword evidence="2 6" id="KW-0805">Transcription regulation</keyword>
<dbReference type="Pfam" id="PF00046">
    <property type="entry name" value="Homeodomain"/>
    <property type="match status" value="1"/>
</dbReference>
<feature type="domain" description="Homeobox" evidence="8">
    <location>
        <begin position="33"/>
        <end position="93"/>
    </location>
</feature>
<comment type="subcellular location">
    <subcellularLocation>
        <location evidence="1 4 5">Nucleus</location>
    </subcellularLocation>
</comment>
<dbReference type="SMART" id="SM00389">
    <property type="entry name" value="HOX"/>
    <property type="match status" value="1"/>
</dbReference>
<keyword evidence="10" id="KW-1185">Reference proteome</keyword>
<dbReference type="GO" id="GO:0000981">
    <property type="term" value="F:DNA-binding transcription factor activity, RNA polymerase II-specific"/>
    <property type="evidence" value="ECO:0007669"/>
    <property type="project" value="UniProtKB-UniRule"/>
</dbReference>
<evidence type="ECO:0000256" key="4">
    <source>
        <dbReference type="PROSITE-ProRule" id="PRU00108"/>
    </source>
</evidence>
<accession>A0A8J5GIF5</accession>